<dbReference type="InterPro" id="IPR017585">
    <property type="entry name" value="SAF_FlgA"/>
</dbReference>
<dbReference type="AlphaFoldDB" id="A0A840RAV8"/>
<comment type="function">
    <text evidence="4">Involved in the assembly process of the P-ring formation. It may associate with FlgF on the rod constituting a structure essential for the P-ring assembly or may act as a modulator protein for the P-ring assembly.</text>
</comment>
<comment type="subcellular location">
    <subcellularLocation>
        <location evidence="1 4">Periplasm</location>
    </subcellularLocation>
</comment>
<dbReference type="EMBL" id="JACHHN010000002">
    <property type="protein sequence ID" value="MBB5190549.1"/>
    <property type="molecule type" value="Genomic_DNA"/>
</dbReference>
<evidence type="ECO:0000313" key="7">
    <source>
        <dbReference type="Proteomes" id="UP000543030"/>
    </source>
</evidence>
<reference evidence="6 7" key="1">
    <citation type="submission" date="2020-08" db="EMBL/GenBank/DDBJ databases">
        <title>Genomic Encyclopedia of Type Strains, Phase IV (KMG-IV): sequencing the most valuable type-strain genomes for metagenomic binning, comparative biology and taxonomic classification.</title>
        <authorList>
            <person name="Goeker M."/>
        </authorList>
    </citation>
    <scope>NUCLEOTIDE SEQUENCE [LARGE SCALE GENOMIC DNA]</scope>
    <source>
        <strain evidence="6 7">DSM 18233</strain>
    </source>
</reference>
<dbReference type="InterPro" id="IPR039246">
    <property type="entry name" value="Flagellar_FlgA"/>
</dbReference>
<gene>
    <name evidence="6" type="ORF">HNQ50_001271</name>
</gene>
<dbReference type="InterPro" id="IPR013974">
    <property type="entry name" value="SAF"/>
</dbReference>
<evidence type="ECO:0000256" key="4">
    <source>
        <dbReference type="RuleBase" id="RU362063"/>
    </source>
</evidence>
<dbReference type="Pfam" id="PF17656">
    <property type="entry name" value="ChapFlgA_N"/>
    <property type="match status" value="1"/>
</dbReference>
<name>A0A840RAV8_9NEIS</name>
<keyword evidence="7" id="KW-1185">Reference proteome</keyword>
<dbReference type="SMART" id="SM00858">
    <property type="entry name" value="SAF"/>
    <property type="match status" value="1"/>
</dbReference>
<evidence type="ECO:0000313" key="6">
    <source>
        <dbReference type="EMBL" id="MBB5190549.1"/>
    </source>
</evidence>
<dbReference type="GO" id="GO:0044780">
    <property type="term" value="P:bacterial-type flagellum assembly"/>
    <property type="evidence" value="ECO:0007669"/>
    <property type="project" value="InterPro"/>
</dbReference>
<organism evidence="6 7">
    <name type="scientific">Silvimonas terrae</name>
    <dbReference type="NCBI Taxonomy" id="300266"/>
    <lineage>
        <taxon>Bacteria</taxon>
        <taxon>Pseudomonadati</taxon>
        <taxon>Pseudomonadota</taxon>
        <taxon>Betaproteobacteria</taxon>
        <taxon>Neisseriales</taxon>
        <taxon>Chitinibacteraceae</taxon>
        <taxon>Silvimonas</taxon>
    </lineage>
</organism>
<feature type="chain" id="PRO_5033104706" description="Flagella basal body P-ring formation protein FlgA" evidence="4">
    <location>
        <begin position="19"/>
        <end position="227"/>
    </location>
</feature>
<dbReference type="PANTHER" id="PTHR36307">
    <property type="entry name" value="FLAGELLA BASAL BODY P-RING FORMATION PROTEIN FLGA"/>
    <property type="match status" value="1"/>
</dbReference>
<comment type="similarity">
    <text evidence="4">Belongs to the FlgA family.</text>
</comment>
<protein>
    <recommendedName>
        <fullName evidence="4">Flagella basal body P-ring formation protein FlgA</fullName>
    </recommendedName>
</protein>
<evidence type="ECO:0000256" key="3">
    <source>
        <dbReference type="ARBA" id="ARBA00022764"/>
    </source>
</evidence>
<dbReference type="CDD" id="cd11614">
    <property type="entry name" value="SAF_CpaB_FlgA_like"/>
    <property type="match status" value="1"/>
</dbReference>
<dbReference type="GO" id="GO:0042597">
    <property type="term" value="C:periplasmic space"/>
    <property type="evidence" value="ECO:0007669"/>
    <property type="project" value="UniProtKB-SubCell"/>
</dbReference>
<keyword evidence="6" id="KW-0969">Cilium</keyword>
<dbReference type="RefSeq" id="WP_184098674.1">
    <property type="nucleotide sequence ID" value="NZ_JACHHN010000002.1"/>
</dbReference>
<dbReference type="Gene3D" id="3.90.1210.10">
    <property type="entry name" value="Antifreeze-like/N-acetylneuraminic acid synthase C-terminal domain"/>
    <property type="match status" value="1"/>
</dbReference>
<keyword evidence="3 4" id="KW-0574">Periplasm</keyword>
<proteinExistence type="inferred from homology"/>
<dbReference type="NCBIfam" id="TIGR03170">
    <property type="entry name" value="flgA_cterm"/>
    <property type="match status" value="1"/>
</dbReference>
<dbReference type="PANTHER" id="PTHR36307:SF1">
    <property type="entry name" value="FLAGELLA BASAL BODY P-RING FORMATION PROTEIN FLGA"/>
    <property type="match status" value="1"/>
</dbReference>
<dbReference type="InterPro" id="IPR041231">
    <property type="entry name" value="FlgA_N"/>
</dbReference>
<evidence type="ECO:0000256" key="1">
    <source>
        <dbReference type="ARBA" id="ARBA00004418"/>
    </source>
</evidence>
<dbReference type="Proteomes" id="UP000543030">
    <property type="component" value="Unassembled WGS sequence"/>
</dbReference>
<evidence type="ECO:0000256" key="2">
    <source>
        <dbReference type="ARBA" id="ARBA00022729"/>
    </source>
</evidence>
<keyword evidence="6" id="KW-0966">Cell projection</keyword>
<accession>A0A840RAV8</accession>
<dbReference type="Gene3D" id="2.30.30.760">
    <property type="match status" value="1"/>
</dbReference>
<evidence type="ECO:0000259" key="5">
    <source>
        <dbReference type="SMART" id="SM00858"/>
    </source>
</evidence>
<dbReference type="Pfam" id="PF13144">
    <property type="entry name" value="ChapFlgA"/>
    <property type="match status" value="1"/>
</dbReference>
<feature type="domain" description="SAF" evidence="5">
    <location>
        <begin position="103"/>
        <end position="165"/>
    </location>
</feature>
<comment type="caution">
    <text evidence="6">The sequence shown here is derived from an EMBL/GenBank/DDBJ whole genome shotgun (WGS) entry which is preliminary data.</text>
</comment>
<feature type="signal peptide" evidence="4">
    <location>
        <begin position="1"/>
        <end position="18"/>
    </location>
</feature>
<sequence length="227" mass="23908">MRSLLFILCALTALPSLAAGQVDLATIQRTAGSWLDQQLSQYQGQSSYTFGKLDNRLRLDSCNAMDVKAAPGYRLAGNSMLRVTCVDGATWAINLPVKISVQATYYVAAKPLAAGHELAEGDLAPQQGDLGQLQGSVVLDPSIALGRTLTTAVAAGAAVRSEMLRAPIVIQQGQKVRVLIRVGEIEVSNDGFAMNNASEGQNVRVRVGTSTIVQGIARADGAVLVTE</sequence>
<keyword evidence="6" id="KW-0282">Flagellum</keyword>
<keyword evidence="2 4" id="KW-0732">Signal</keyword>
<keyword evidence="4" id="KW-1005">Bacterial flagellum biogenesis</keyword>